<dbReference type="PANTHER" id="PTHR34148">
    <property type="entry name" value="ADENOSYLCOBINAMIDE-GDP RIBAZOLETRANSFERASE"/>
    <property type="match status" value="1"/>
</dbReference>
<evidence type="ECO:0000256" key="18">
    <source>
        <dbReference type="ARBA" id="ARBA00049504"/>
    </source>
</evidence>
<evidence type="ECO:0000256" key="4">
    <source>
        <dbReference type="ARBA" id="ARBA00010561"/>
    </source>
</evidence>
<evidence type="ECO:0000313" key="21">
    <source>
        <dbReference type="Proteomes" id="UP000184404"/>
    </source>
</evidence>
<dbReference type="AlphaFoldDB" id="A0A1M4WJW7"/>
<keyword evidence="13 19" id="KW-0472">Membrane</keyword>
<feature type="transmembrane region" description="Helical" evidence="19">
    <location>
        <begin position="67"/>
        <end position="89"/>
    </location>
</feature>
<sequence>MRAFFIGLQFLTRLCIVKQDNWTEQDFGESVKYFPLIGAVLGAIYAGAAYLMTVFLPSCGVTLPTHLVTVVLLVLPILMSGGIFCDGFMDTMDGVFSGRSRERMLEIMKDSCVGSNAVFCFVALMLLEWGTLLDMEPSVLVPALFIMPIIARLMVVIEIRRFPLARPDGLGRMFSDYSTANTLIIALISTLILLVPCGILAYICLAVGTAFSYFFAGYVTKRIGGMTGDVYGATATLTEALVLLTYLIAGRFIQ</sequence>
<evidence type="ECO:0000313" key="20">
    <source>
        <dbReference type="EMBL" id="SHE81450.1"/>
    </source>
</evidence>
<dbReference type="GO" id="GO:0051073">
    <property type="term" value="F:adenosylcobinamide-GDP ribazoletransferase activity"/>
    <property type="evidence" value="ECO:0007669"/>
    <property type="project" value="UniProtKB-UniRule"/>
</dbReference>
<evidence type="ECO:0000256" key="8">
    <source>
        <dbReference type="ARBA" id="ARBA00022573"/>
    </source>
</evidence>
<dbReference type="RefSeq" id="WP_072935317.1">
    <property type="nucleotide sequence ID" value="NZ_FQUG01000004.1"/>
</dbReference>
<protein>
    <recommendedName>
        <fullName evidence="6 19">Adenosylcobinamide-GDP ribazoletransferase</fullName>
        <ecNumber evidence="5 19">2.7.8.26</ecNumber>
    </recommendedName>
    <alternativeName>
        <fullName evidence="16 19">Cobalamin synthase</fullName>
    </alternativeName>
    <alternativeName>
        <fullName evidence="15 19">Cobalamin-5'-phosphate synthase</fullName>
    </alternativeName>
</protein>
<evidence type="ECO:0000256" key="14">
    <source>
        <dbReference type="ARBA" id="ARBA00025228"/>
    </source>
</evidence>
<name>A0A1M4WJW7_9FIRM</name>
<dbReference type="Pfam" id="PF02654">
    <property type="entry name" value="CobS"/>
    <property type="match status" value="1"/>
</dbReference>
<evidence type="ECO:0000256" key="15">
    <source>
        <dbReference type="ARBA" id="ARBA00032605"/>
    </source>
</evidence>
<dbReference type="UniPathway" id="UPA00148">
    <property type="reaction ID" value="UER00238"/>
</dbReference>
<evidence type="ECO:0000256" key="10">
    <source>
        <dbReference type="ARBA" id="ARBA00022692"/>
    </source>
</evidence>
<comment type="catalytic activity">
    <reaction evidence="17 19">
        <text>alpha-ribazole + adenosylcob(III)inamide-GDP = adenosylcob(III)alamin + GMP + H(+)</text>
        <dbReference type="Rhea" id="RHEA:16049"/>
        <dbReference type="ChEBI" id="CHEBI:10329"/>
        <dbReference type="ChEBI" id="CHEBI:15378"/>
        <dbReference type="ChEBI" id="CHEBI:18408"/>
        <dbReference type="ChEBI" id="CHEBI:58115"/>
        <dbReference type="ChEBI" id="CHEBI:60487"/>
        <dbReference type="EC" id="2.7.8.26"/>
    </reaction>
</comment>
<evidence type="ECO:0000256" key="13">
    <source>
        <dbReference type="ARBA" id="ARBA00023136"/>
    </source>
</evidence>
<dbReference type="EC" id="2.7.8.26" evidence="5 19"/>
<organism evidence="20 21">
    <name type="scientific">Schwartzia succinivorans DSM 10502</name>
    <dbReference type="NCBI Taxonomy" id="1123243"/>
    <lineage>
        <taxon>Bacteria</taxon>
        <taxon>Bacillati</taxon>
        <taxon>Bacillota</taxon>
        <taxon>Negativicutes</taxon>
        <taxon>Selenomonadales</taxon>
        <taxon>Selenomonadaceae</taxon>
        <taxon>Schwartzia</taxon>
    </lineage>
</organism>
<comment type="function">
    <text evidence="14 19">Joins adenosylcobinamide-GDP and alpha-ribazole to generate adenosylcobalamin (Ado-cobalamin). Also synthesizes adenosylcobalamin 5'-phosphate from adenosylcobinamide-GDP and alpha-ribazole 5'-phosphate.</text>
</comment>
<evidence type="ECO:0000256" key="17">
    <source>
        <dbReference type="ARBA" id="ARBA00048623"/>
    </source>
</evidence>
<feature type="transmembrane region" description="Helical" evidence="19">
    <location>
        <begin position="230"/>
        <end position="249"/>
    </location>
</feature>
<evidence type="ECO:0000256" key="16">
    <source>
        <dbReference type="ARBA" id="ARBA00032853"/>
    </source>
</evidence>
<keyword evidence="11 19" id="KW-0460">Magnesium</keyword>
<dbReference type="STRING" id="1123243.SAMN02745190_01253"/>
<evidence type="ECO:0000256" key="2">
    <source>
        <dbReference type="ARBA" id="ARBA00004651"/>
    </source>
</evidence>
<evidence type="ECO:0000256" key="19">
    <source>
        <dbReference type="HAMAP-Rule" id="MF_00719"/>
    </source>
</evidence>
<comment type="cofactor">
    <cofactor evidence="1 19">
        <name>Mg(2+)</name>
        <dbReference type="ChEBI" id="CHEBI:18420"/>
    </cofactor>
</comment>
<keyword evidence="7 19" id="KW-1003">Cell membrane</keyword>
<dbReference type="OrthoDB" id="9794626at2"/>
<dbReference type="GO" id="GO:0005886">
    <property type="term" value="C:plasma membrane"/>
    <property type="evidence" value="ECO:0007669"/>
    <property type="project" value="UniProtKB-SubCell"/>
</dbReference>
<evidence type="ECO:0000256" key="7">
    <source>
        <dbReference type="ARBA" id="ARBA00022475"/>
    </source>
</evidence>
<evidence type="ECO:0000256" key="1">
    <source>
        <dbReference type="ARBA" id="ARBA00001946"/>
    </source>
</evidence>
<gene>
    <name evidence="19" type="primary">cobS</name>
    <name evidence="20" type="ORF">SAMN02745190_01253</name>
</gene>
<dbReference type="PANTHER" id="PTHR34148:SF1">
    <property type="entry name" value="ADENOSYLCOBINAMIDE-GDP RIBAZOLETRANSFERASE"/>
    <property type="match status" value="1"/>
</dbReference>
<dbReference type="GO" id="GO:0009236">
    <property type="term" value="P:cobalamin biosynthetic process"/>
    <property type="evidence" value="ECO:0007669"/>
    <property type="project" value="UniProtKB-UniRule"/>
</dbReference>
<evidence type="ECO:0000256" key="12">
    <source>
        <dbReference type="ARBA" id="ARBA00022989"/>
    </source>
</evidence>
<evidence type="ECO:0000256" key="9">
    <source>
        <dbReference type="ARBA" id="ARBA00022679"/>
    </source>
</evidence>
<keyword evidence="12 19" id="KW-1133">Transmembrane helix</keyword>
<keyword evidence="8 19" id="KW-0169">Cobalamin biosynthesis</keyword>
<feature type="transmembrane region" description="Helical" evidence="19">
    <location>
        <begin position="33"/>
        <end position="55"/>
    </location>
</feature>
<dbReference type="InterPro" id="IPR003805">
    <property type="entry name" value="CobS"/>
</dbReference>
<comment type="catalytic activity">
    <reaction evidence="18 19">
        <text>alpha-ribazole 5'-phosphate + adenosylcob(III)inamide-GDP = adenosylcob(III)alamin 5'-phosphate + GMP + H(+)</text>
        <dbReference type="Rhea" id="RHEA:23560"/>
        <dbReference type="ChEBI" id="CHEBI:15378"/>
        <dbReference type="ChEBI" id="CHEBI:57918"/>
        <dbReference type="ChEBI" id="CHEBI:58115"/>
        <dbReference type="ChEBI" id="CHEBI:60487"/>
        <dbReference type="ChEBI" id="CHEBI:60493"/>
        <dbReference type="EC" id="2.7.8.26"/>
    </reaction>
</comment>
<evidence type="ECO:0000256" key="5">
    <source>
        <dbReference type="ARBA" id="ARBA00013200"/>
    </source>
</evidence>
<keyword evidence="10 19" id="KW-0812">Transmembrane</keyword>
<comment type="subcellular location">
    <subcellularLocation>
        <location evidence="2 19">Cell membrane</location>
        <topology evidence="2 19">Multi-pass membrane protein</topology>
    </subcellularLocation>
</comment>
<dbReference type="GO" id="GO:0008818">
    <property type="term" value="F:cobalamin 5'-phosphate synthase activity"/>
    <property type="evidence" value="ECO:0007669"/>
    <property type="project" value="UniProtKB-UniRule"/>
</dbReference>
<feature type="transmembrane region" description="Helical" evidence="19">
    <location>
        <begin position="180"/>
        <end position="210"/>
    </location>
</feature>
<dbReference type="HAMAP" id="MF_00719">
    <property type="entry name" value="CobS"/>
    <property type="match status" value="1"/>
</dbReference>
<reference evidence="20 21" key="1">
    <citation type="submission" date="2016-11" db="EMBL/GenBank/DDBJ databases">
        <authorList>
            <person name="Jaros S."/>
            <person name="Januszkiewicz K."/>
            <person name="Wedrychowicz H."/>
        </authorList>
    </citation>
    <scope>NUCLEOTIDE SEQUENCE [LARGE SCALE GENOMIC DNA]</scope>
    <source>
        <strain evidence="20 21">DSM 10502</strain>
    </source>
</reference>
<keyword evidence="9 19" id="KW-0808">Transferase</keyword>
<dbReference type="EMBL" id="FQUG01000004">
    <property type="protein sequence ID" value="SHE81450.1"/>
    <property type="molecule type" value="Genomic_DNA"/>
</dbReference>
<feature type="transmembrane region" description="Helical" evidence="19">
    <location>
        <begin position="110"/>
        <end position="127"/>
    </location>
</feature>
<comment type="similarity">
    <text evidence="4 19">Belongs to the CobS family.</text>
</comment>
<evidence type="ECO:0000256" key="11">
    <source>
        <dbReference type="ARBA" id="ARBA00022842"/>
    </source>
</evidence>
<keyword evidence="21" id="KW-1185">Reference proteome</keyword>
<dbReference type="Proteomes" id="UP000184404">
    <property type="component" value="Unassembled WGS sequence"/>
</dbReference>
<accession>A0A1M4WJW7</accession>
<evidence type="ECO:0000256" key="3">
    <source>
        <dbReference type="ARBA" id="ARBA00004663"/>
    </source>
</evidence>
<evidence type="ECO:0000256" key="6">
    <source>
        <dbReference type="ARBA" id="ARBA00015850"/>
    </source>
</evidence>
<proteinExistence type="inferred from homology"/>
<comment type="pathway">
    <text evidence="3 19">Cofactor biosynthesis; adenosylcobalamin biosynthesis; adenosylcobalamin from cob(II)yrinate a,c-diamide: step 7/7.</text>
</comment>
<feature type="transmembrane region" description="Helical" evidence="19">
    <location>
        <begin position="139"/>
        <end position="159"/>
    </location>
</feature>